<dbReference type="PROSITE" id="PS00028">
    <property type="entry name" value="ZINC_FINGER_C2H2_1"/>
    <property type="match status" value="1"/>
</dbReference>
<comment type="caution">
    <text evidence="3">The sequence shown here is derived from an EMBL/GenBank/DDBJ whole genome shotgun (WGS) entry which is preliminary data.</text>
</comment>
<sequence length="665" mass="73647">MDSPHSFTLIPTLAQSSATGATAATGWPSPEQQQGIAALSALDDSEIFTTVASLRLIAPSLTNQHLGALVCLRSAPDDHIKAWLDWGRRFPGSIQSERSSLVSDSSDNRFSSASWSTNYTSLSDPSSLSQAPMAIEKLELCENGQDSIAQHNTKTLLDLNKPQPPTPQGLSDSTVAVQESSSFKYGSRHDRWCTTREHKTIFTTYQGFAKHEKEHDTCYVFLPKGPIENTPWGLQCALCEMMNPSQAHLEYHKILQYDGRLEKAITRSRKGNFEKLLKRHKASDEKIRVLLDKWCHRQKKKAYSCGFCISIFTTLAERTTHIDREHYAKGKHINDWDDTVVIKGLLLQRDVHQECARLFLVDPSLMEARISWPPSVVETLQLQLELGEETAKDLAKDVFRQANTRGTLSLSRSNTASSLPPRSESMNWNQASISTQMPTSLDSRSTTGPMRVSNQGSDSFNGPQAQNDTYSNDLDAMNVSHMSVSSPPSNLQPLEASSKFSARSSRLAARFTGNAGLVCPTPENVYEAAQILPTSQRFLNILQSQSQDHAVTDESDSLERSYIVRSMLDFDLDHYSSFNTRASEAASHTASQVEFLHDDACPASQGPSITGQAPKRKLSDKTAKEANLRAQTQAPVSIYNQQCSTNSSGFGEINAQPIPIWRPSF</sequence>
<evidence type="ECO:0000256" key="1">
    <source>
        <dbReference type="SAM" id="MobiDB-lite"/>
    </source>
</evidence>
<feature type="region of interest" description="Disordered" evidence="1">
    <location>
        <begin position="409"/>
        <end position="428"/>
    </location>
</feature>
<name>A0ABR3ZX75_9LECA</name>
<feature type="region of interest" description="Disordered" evidence="1">
    <location>
        <begin position="434"/>
        <end position="464"/>
    </location>
</feature>
<feature type="region of interest" description="Disordered" evidence="1">
    <location>
        <begin position="601"/>
        <end position="621"/>
    </location>
</feature>
<evidence type="ECO:0000313" key="3">
    <source>
        <dbReference type="EMBL" id="KAL2038210.1"/>
    </source>
</evidence>
<protein>
    <recommendedName>
        <fullName evidence="2">C2H2-type domain-containing protein</fullName>
    </recommendedName>
</protein>
<accession>A0ABR3ZX75</accession>
<evidence type="ECO:0000259" key="2">
    <source>
        <dbReference type="PROSITE" id="PS00028"/>
    </source>
</evidence>
<feature type="domain" description="C2H2-type" evidence="2">
    <location>
        <begin position="305"/>
        <end position="326"/>
    </location>
</feature>
<reference evidence="3 4" key="1">
    <citation type="submission" date="2024-09" db="EMBL/GenBank/DDBJ databases">
        <title>Rethinking Asexuality: The Enigmatic Case of Functional Sexual Genes in Lepraria (Stereocaulaceae).</title>
        <authorList>
            <person name="Doellman M."/>
            <person name="Sun Y."/>
            <person name="Barcenas-Pena A."/>
            <person name="Lumbsch H.T."/>
            <person name="Grewe F."/>
        </authorList>
    </citation>
    <scope>NUCLEOTIDE SEQUENCE [LARGE SCALE GENOMIC DNA]</scope>
    <source>
        <strain evidence="3 4">Mercado 3170</strain>
    </source>
</reference>
<dbReference type="InterPro" id="IPR013087">
    <property type="entry name" value="Znf_C2H2_type"/>
</dbReference>
<dbReference type="EMBL" id="JBEFKJ010000034">
    <property type="protein sequence ID" value="KAL2038210.1"/>
    <property type="molecule type" value="Genomic_DNA"/>
</dbReference>
<dbReference type="Proteomes" id="UP001590950">
    <property type="component" value="Unassembled WGS sequence"/>
</dbReference>
<organism evidence="3 4">
    <name type="scientific">Stereocaulon virgatum</name>
    <dbReference type="NCBI Taxonomy" id="373712"/>
    <lineage>
        <taxon>Eukaryota</taxon>
        <taxon>Fungi</taxon>
        <taxon>Dikarya</taxon>
        <taxon>Ascomycota</taxon>
        <taxon>Pezizomycotina</taxon>
        <taxon>Lecanoromycetes</taxon>
        <taxon>OSLEUM clade</taxon>
        <taxon>Lecanoromycetidae</taxon>
        <taxon>Lecanorales</taxon>
        <taxon>Lecanorineae</taxon>
        <taxon>Stereocaulaceae</taxon>
        <taxon>Stereocaulon</taxon>
    </lineage>
</organism>
<evidence type="ECO:0000313" key="4">
    <source>
        <dbReference type="Proteomes" id="UP001590950"/>
    </source>
</evidence>
<proteinExistence type="predicted"/>
<gene>
    <name evidence="3" type="ORF">N7G274_009158</name>
</gene>
<keyword evidence="4" id="KW-1185">Reference proteome</keyword>